<dbReference type="STRING" id="1306861.A0A4U6XQD2"/>
<sequence length="115" mass="12559">MRRTAWQVASSSKTIYIDIDRSLASKVDTDGSTLIPPSGHEFASLFRDDISQLTGVDWTLRGVDRLPDAANASGIFLGGFTGNASSITYENGNPTSEGYASFFKMSEFHYHLSDN</sequence>
<reference evidence="1 2" key="1">
    <citation type="journal article" date="2019" name="PLoS ONE">
        <title>Comparative genome analysis indicates high evolutionary potential of pathogenicity genes in Colletotrichum tanaceti.</title>
        <authorList>
            <person name="Lelwala R.V."/>
            <person name="Korhonen P.K."/>
            <person name="Young N.D."/>
            <person name="Scott J.B."/>
            <person name="Ades P.A."/>
            <person name="Gasser R.B."/>
            <person name="Taylor P.W.J."/>
        </authorList>
    </citation>
    <scope>NUCLEOTIDE SEQUENCE [LARGE SCALE GENOMIC DNA]</scope>
    <source>
        <strain evidence="1">BRIP57314</strain>
    </source>
</reference>
<proteinExistence type="predicted"/>
<name>A0A4U6XQD2_9PEZI</name>
<evidence type="ECO:0000313" key="1">
    <source>
        <dbReference type="EMBL" id="TKW58053.1"/>
    </source>
</evidence>
<evidence type="ECO:0000313" key="2">
    <source>
        <dbReference type="Proteomes" id="UP000310108"/>
    </source>
</evidence>
<accession>A0A4U6XQD2</accession>
<organism evidence="1 2">
    <name type="scientific">Colletotrichum tanaceti</name>
    <dbReference type="NCBI Taxonomy" id="1306861"/>
    <lineage>
        <taxon>Eukaryota</taxon>
        <taxon>Fungi</taxon>
        <taxon>Dikarya</taxon>
        <taxon>Ascomycota</taxon>
        <taxon>Pezizomycotina</taxon>
        <taxon>Sordariomycetes</taxon>
        <taxon>Hypocreomycetidae</taxon>
        <taxon>Glomerellales</taxon>
        <taxon>Glomerellaceae</taxon>
        <taxon>Colletotrichum</taxon>
        <taxon>Colletotrichum destructivum species complex</taxon>
    </lineage>
</organism>
<protein>
    <submittedName>
        <fullName evidence="1">Uncharacterized protein</fullName>
    </submittedName>
</protein>
<dbReference type="AlphaFoldDB" id="A0A4U6XQD2"/>
<keyword evidence="2" id="KW-1185">Reference proteome</keyword>
<gene>
    <name evidence="1" type="ORF">CTA1_745</name>
</gene>
<dbReference type="EMBL" id="PJEX01000031">
    <property type="protein sequence ID" value="TKW58053.1"/>
    <property type="molecule type" value="Genomic_DNA"/>
</dbReference>
<dbReference type="Proteomes" id="UP000310108">
    <property type="component" value="Unassembled WGS sequence"/>
</dbReference>
<comment type="caution">
    <text evidence="1">The sequence shown here is derived from an EMBL/GenBank/DDBJ whole genome shotgun (WGS) entry which is preliminary data.</text>
</comment>